<evidence type="ECO:0000313" key="2">
    <source>
        <dbReference type="EMBL" id="GAF75830.1"/>
    </source>
</evidence>
<feature type="non-terminal residue" evidence="2">
    <location>
        <position position="1"/>
    </location>
</feature>
<accession>X0TI91</accession>
<keyword evidence="1" id="KW-0472">Membrane</keyword>
<keyword evidence="1" id="KW-0812">Transmembrane</keyword>
<organism evidence="2">
    <name type="scientific">marine sediment metagenome</name>
    <dbReference type="NCBI Taxonomy" id="412755"/>
    <lineage>
        <taxon>unclassified sequences</taxon>
        <taxon>metagenomes</taxon>
        <taxon>ecological metagenomes</taxon>
    </lineage>
</organism>
<reference evidence="2" key="1">
    <citation type="journal article" date="2014" name="Front. Microbiol.">
        <title>High frequency of phylogenetically diverse reductive dehalogenase-homologous genes in deep subseafloor sedimentary metagenomes.</title>
        <authorList>
            <person name="Kawai M."/>
            <person name="Futagami T."/>
            <person name="Toyoda A."/>
            <person name="Takaki Y."/>
            <person name="Nishi S."/>
            <person name="Hori S."/>
            <person name="Arai W."/>
            <person name="Tsubouchi T."/>
            <person name="Morono Y."/>
            <person name="Uchiyama I."/>
            <person name="Ito T."/>
            <person name="Fujiyama A."/>
            <person name="Inagaki F."/>
            <person name="Takami H."/>
        </authorList>
    </citation>
    <scope>NUCLEOTIDE SEQUENCE</scope>
    <source>
        <strain evidence="2">Expedition CK06-06</strain>
    </source>
</reference>
<sequence length="40" mass="4601">PKTGKEVAQRLLEFFTAFVMLWIGWKTVGRIVSFFGVLAR</sequence>
<name>X0TI91_9ZZZZ</name>
<comment type="caution">
    <text evidence="2">The sequence shown here is derived from an EMBL/GenBank/DDBJ whole genome shotgun (WGS) entry which is preliminary data.</text>
</comment>
<feature type="transmembrane region" description="Helical" evidence="1">
    <location>
        <begin position="14"/>
        <end position="39"/>
    </location>
</feature>
<protein>
    <submittedName>
        <fullName evidence="2">Uncharacterized protein</fullName>
    </submittedName>
</protein>
<dbReference type="AlphaFoldDB" id="X0TI91"/>
<evidence type="ECO:0000256" key="1">
    <source>
        <dbReference type="SAM" id="Phobius"/>
    </source>
</evidence>
<keyword evidence="1" id="KW-1133">Transmembrane helix</keyword>
<dbReference type="EMBL" id="BARS01009519">
    <property type="protein sequence ID" value="GAF75830.1"/>
    <property type="molecule type" value="Genomic_DNA"/>
</dbReference>
<gene>
    <name evidence="2" type="ORF">S01H1_17893</name>
</gene>
<proteinExistence type="predicted"/>